<dbReference type="EMBL" id="SRLO01000107">
    <property type="protein sequence ID" value="TNN75111.1"/>
    <property type="molecule type" value="Genomic_DNA"/>
</dbReference>
<accession>A0A4Z2IBM2</accession>
<dbReference type="AlphaFoldDB" id="A0A4Z2IBM2"/>
<feature type="region of interest" description="Disordered" evidence="1">
    <location>
        <begin position="81"/>
        <end position="100"/>
    </location>
</feature>
<sequence length="161" mass="17250">MFRSCVRVIQQAREDGGKLLTHDLQSHLILNQSSTDRCCSDALIACSTGRACTVRLFIASGYNCASTLLCAKLVPSQRAVFSSGSDGRESRAEPRGAGTQCNFKMTAEEASCASEGDDSEFETPNGLNGAAGTRGRPPKKEGEEAEFQLDLKPETRRVVGT</sequence>
<evidence type="ECO:0000256" key="1">
    <source>
        <dbReference type="SAM" id="MobiDB-lite"/>
    </source>
</evidence>
<evidence type="ECO:0000313" key="2">
    <source>
        <dbReference type="EMBL" id="TNN75111.1"/>
    </source>
</evidence>
<feature type="compositionally biased region" description="Basic and acidic residues" evidence="1">
    <location>
        <begin position="149"/>
        <end position="161"/>
    </location>
</feature>
<reference evidence="2 3" key="1">
    <citation type="submission" date="2019-03" db="EMBL/GenBank/DDBJ databases">
        <title>First draft genome of Liparis tanakae, snailfish: a comprehensive survey of snailfish specific genes.</title>
        <authorList>
            <person name="Kim W."/>
            <person name="Song I."/>
            <person name="Jeong J.-H."/>
            <person name="Kim D."/>
            <person name="Kim S."/>
            <person name="Ryu S."/>
            <person name="Song J.Y."/>
            <person name="Lee S.K."/>
        </authorList>
    </citation>
    <scope>NUCLEOTIDE SEQUENCE [LARGE SCALE GENOMIC DNA]</scope>
    <source>
        <tissue evidence="2">Muscle</tissue>
    </source>
</reference>
<gene>
    <name evidence="2" type="ORF">EYF80_014684</name>
</gene>
<protein>
    <submittedName>
        <fullName evidence="2">Uncharacterized protein</fullName>
    </submittedName>
</protein>
<organism evidence="2 3">
    <name type="scientific">Liparis tanakae</name>
    <name type="common">Tanaka's snailfish</name>
    <dbReference type="NCBI Taxonomy" id="230148"/>
    <lineage>
        <taxon>Eukaryota</taxon>
        <taxon>Metazoa</taxon>
        <taxon>Chordata</taxon>
        <taxon>Craniata</taxon>
        <taxon>Vertebrata</taxon>
        <taxon>Euteleostomi</taxon>
        <taxon>Actinopterygii</taxon>
        <taxon>Neopterygii</taxon>
        <taxon>Teleostei</taxon>
        <taxon>Neoteleostei</taxon>
        <taxon>Acanthomorphata</taxon>
        <taxon>Eupercaria</taxon>
        <taxon>Perciformes</taxon>
        <taxon>Cottioidei</taxon>
        <taxon>Cottales</taxon>
        <taxon>Liparidae</taxon>
        <taxon>Liparis</taxon>
    </lineage>
</organism>
<comment type="caution">
    <text evidence="2">The sequence shown here is derived from an EMBL/GenBank/DDBJ whole genome shotgun (WGS) entry which is preliminary data.</text>
</comment>
<keyword evidence="3" id="KW-1185">Reference proteome</keyword>
<proteinExistence type="predicted"/>
<dbReference type="Proteomes" id="UP000314294">
    <property type="component" value="Unassembled WGS sequence"/>
</dbReference>
<evidence type="ECO:0000313" key="3">
    <source>
        <dbReference type="Proteomes" id="UP000314294"/>
    </source>
</evidence>
<feature type="region of interest" description="Disordered" evidence="1">
    <location>
        <begin position="109"/>
        <end position="161"/>
    </location>
</feature>
<name>A0A4Z2IBM2_9TELE</name>